<feature type="compositionally biased region" description="Low complexity" evidence="1">
    <location>
        <begin position="1"/>
        <end position="14"/>
    </location>
</feature>
<name>A0A4D8R0K5_AZOBR</name>
<evidence type="ECO:0000313" key="2">
    <source>
        <dbReference type="EMBL" id="QCO12769.1"/>
    </source>
</evidence>
<proteinExistence type="predicted"/>
<organism evidence="2 3">
    <name type="scientific">Azospirillum brasilense</name>
    <dbReference type="NCBI Taxonomy" id="192"/>
    <lineage>
        <taxon>Bacteria</taxon>
        <taxon>Pseudomonadati</taxon>
        <taxon>Pseudomonadota</taxon>
        <taxon>Alphaproteobacteria</taxon>
        <taxon>Rhodospirillales</taxon>
        <taxon>Azospirillaceae</taxon>
        <taxon>Azospirillum</taxon>
    </lineage>
</organism>
<keyword evidence="2" id="KW-0614">Plasmid</keyword>
<dbReference type="EMBL" id="CP032342">
    <property type="protein sequence ID" value="QCO12769.1"/>
    <property type="molecule type" value="Genomic_DNA"/>
</dbReference>
<accession>A0A4D8R0K5</accession>
<sequence length="70" mass="7407">MCSMSSNSTPSTKSRASRCAGVSPLASMRQDTDRNSAVNANSIAAMVGSLVISRYFRMAWRPRSCGASSS</sequence>
<dbReference type="Proteomes" id="UP000298774">
    <property type="component" value="Plasmid p3"/>
</dbReference>
<reference evidence="2 3" key="1">
    <citation type="submission" date="2018-09" db="EMBL/GenBank/DDBJ databases">
        <title>Whole genome based analysis of evolution and adaptive divergence in Indian and Brazilian strains of Azospirillum brasilense.</title>
        <authorList>
            <person name="Singh C."/>
            <person name="Tripathi A.K."/>
        </authorList>
    </citation>
    <scope>NUCLEOTIDE SEQUENCE [LARGE SCALE GENOMIC DNA]</scope>
    <source>
        <strain evidence="2 3">MTCC4038</strain>
        <plasmid evidence="2 3">p3</plasmid>
    </source>
</reference>
<geneLocation type="plasmid" evidence="2 3">
    <name>p3</name>
</geneLocation>
<dbReference type="AlphaFoldDB" id="A0A4D8R0K5"/>
<gene>
    <name evidence="2" type="ORF">D3868_27540</name>
</gene>
<protein>
    <submittedName>
        <fullName evidence="2">Uncharacterized protein</fullName>
    </submittedName>
</protein>
<evidence type="ECO:0000313" key="3">
    <source>
        <dbReference type="Proteomes" id="UP000298774"/>
    </source>
</evidence>
<evidence type="ECO:0000256" key="1">
    <source>
        <dbReference type="SAM" id="MobiDB-lite"/>
    </source>
</evidence>
<feature type="region of interest" description="Disordered" evidence="1">
    <location>
        <begin position="1"/>
        <end position="34"/>
    </location>
</feature>